<evidence type="ECO:0000313" key="3">
    <source>
        <dbReference type="Proteomes" id="UP001324427"/>
    </source>
</evidence>
<evidence type="ECO:0000256" key="1">
    <source>
        <dbReference type="SAM" id="MobiDB-lite"/>
    </source>
</evidence>
<feature type="compositionally biased region" description="Acidic residues" evidence="1">
    <location>
        <begin position="225"/>
        <end position="242"/>
    </location>
</feature>
<gene>
    <name evidence="2" type="ORF">LTR36_004870</name>
</gene>
<reference evidence="2 3" key="1">
    <citation type="submission" date="2021-11" db="EMBL/GenBank/DDBJ databases">
        <title>Black yeast isolated from Biological Soil Crust.</title>
        <authorList>
            <person name="Kurbessoian T."/>
        </authorList>
    </citation>
    <scope>NUCLEOTIDE SEQUENCE [LARGE SCALE GENOMIC DNA]</scope>
    <source>
        <strain evidence="2 3">CCFEE 5522</strain>
    </source>
</reference>
<proteinExistence type="predicted"/>
<keyword evidence="3" id="KW-1185">Reference proteome</keyword>
<protein>
    <submittedName>
        <fullName evidence="2">Uncharacterized protein</fullName>
    </submittedName>
</protein>
<feature type="region of interest" description="Disordered" evidence="1">
    <location>
        <begin position="225"/>
        <end position="265"/>
    </location>
</feature>
<dbReference type="AlphaFoldDB" id="A0AAV9JFC6"/>
<evidence type="ECO:0000313" key="2">
    <source>
        <dbReference type="EMBL" id="KAK4543837.1"/>
    </source>
</evidence>
<dbReference type="Proteomes" id="UP001324427">
    <property type="component" value="Unassembled WGS sequence"/>
</dbReference>
<feature type="compositionally biased region" description="Acidic residues" evidence="1">
    <location>
        <begin position="254"/>
        <end position="265"/>
    </location>
</feature>
<dbReference type="EMBL" id="JAVFHQ010000029">
    <property type="protein sequence ID" value="KAK4543837.1"/>
    <property type="molecule type" value="Genomic_DNA"/>
</dbReference>
<organism evidence="2 3">
    <name type="scientific">Oleoguttula mirabilis</name>
    <dbReference type="NCBI Taxonomy" id="1507867"/>
    <lineage>
        <taxon>Eukaryota</taxon>
        <taxon>Fungi</taxon>
        <taxon>Dikarya</taxon>
        <taxon>Ascomycota</taxon>
        <taxon>Pezizomycotina</taxon>
        <taxon>Dothideomycetes</taxon>
        <taxon>Dothideomycetidae</taxon>
        <taxon>Mycosphaerellales</taxon>
        <taxon>Teratosphaeriaceae</taxon>
        <taxon>Oleoguttula</taxon>
    </lineage>
</organism>
<accession>A0AAV9JFC6</accession>
<comment type="caution">
    <text evidence="2">The sequence shown here is derived from an EMBL/GenBank/DDBJ whole genome shotgun (WGS) entry which is preliminary data.</text>
</comment>
<sequence length="290" mass="32120">MESDTQDTRNQIGSLSGLAAELRNLIYKLSFTDGEQSLAFHYSTKPLHDDDAAQGLTIINTKGISSTAPDSENNKALLRTYSGMCGASPQLHEEATAVFFDNVSFRFLDYQHPRSQDRRVAGFDEVLRKIQHFSVEYSLTMTLGYRSLVEVHTKRANGGLVYSVGLVNSVEKDMMLSTLREELAAVAVPAVLASADLSKGMTWQTLKKVLQVCRFRVVDDTVEAVDSADDDDDDEDDSEDQVDSGRKVVPYYEDSPEEKDQDVDGVAERMSGIHTKIYLKSLKSMGLGRG</sequence>
<name>A0AAV9JFC6_9PEZI</name>